<dbReference type="Gene3D" id="3.30.200.20">
    <property type="entry name" value="Phosphorylase Kinase, domain 1"/>
    <property type="match status" value="1"/>
</dbReference>
<name>A0A2A9MPD1_BESBE</name>
<dbReference type="OrthoDB" id="346907at2759"/>
<dbReference type="PROSITE" id="PS00108">
    <property type="entry name" value="PROTEIN_KINASE_ST"/>
    <property type="match status" value="1"/>
</dbReference>
<organism evidence="2 3">
    <name type="scientific">Besnoitia besnoiti</name>
    <name type="common">Apicomplexan protozoan</name>
    <dbReference type="NCBI Taxonomy" id="94643"/>
    <lineage>
        <taxon>Eukaryota</taxon>
        <taxon>Sar</taxon>
        <taxon>Alveolata</taxon>
        <taxon>Apicomplexa</taxon>
        <taxon>Conoidasida</taxon>
        <taxon>Coccidia</taxon>
        <taxon>Eucoccidiorida</taxon>
        <taxon>Eimeriorina</taxon>
        <taxon>Sarcocystidae</taxon>
        <taxon>Besnoitia</taxon>
    </lineage>
</organism>
<comment type="caution">
    <text evidence="2">The sequence shown here is derived from an EMBL/GenBank/DDBJ whole genome shotgun (WGS) entry which is preliminary data.</text>
</comment>
<dbReference type="VEuPathDB" id="ToxoDB:BESB_002440"/>
<evidence type="ECO:0000313" key="2">
    <source>
        <dbReference type="EMBL" id="PFH37903.1"/>
    </source>
</evidence>
<dbReference type="InterPro" id="IPR011009">
    <property type="entry name" value="Kinase-like_dom_sf"/>
</dbReference>
<dbReference type="Gene3D" id="1.10.510.10">
    <property type="entry name" value="Transferase(Phosphotransferase) domain 1"/>
    <property type="match status" value="1"/>
</dbReference>
<dbReference type="PROSITE" id="PS50011">
    <property type="entry name" value="PROTEIN_KINASE_DOM"/>
    <property type="match status" value="1"/>
</dbReference>
<feature type="domain" description="Protein kinase" evidence="1">
    <location>
        <begin position="62"/>
        <end position="362"/>
    </location>
</feature>
<dbReference type="STRING" id="94643.A0A2A9MPD1"/>
<dbReference type="SUPFAM" id="SSF56112">
    <property type="entry name" value="Protein kinase-like (PK-like)"/>
    <property type="match status" value="1"/>
</dbReference>
<dbReference type="Proteomes" id="UP000224006">
    <property type="component" value="Chromosome I"/>
</dbReference>
<sequence>MDLEPGQSAVAHFCRLMRRQGDDSGVQSDDDDRTEPISANLLPPGHELVFESMFKSKQRLTLKRGPLLGSGGLGIVYSMTQVDGTKVAVKIVGRSIGGQGASAIAEAGEELLEIVDREASVSATLGFQDPAALLTEARLLAAHDILRLPGNKQVFNFGNLFLFCNRFLVFPEAAGTLEDLIGVLDDSEMALHARLSATSQMINVIANLHSKRMIHGDIKPTNFFLSDNGIVLLGDFSYPLTDGDVAALVVVTPSMLSPEVVRFVKEGSAVRVDRTLDSWMLGLTLYILWCGRLPWGLSLQEEDYDKIMGLHRQSRPATLSFNDCNGIIPQIQVLILHFLSKDPKDRWTPRRAVVELDIYPVSETQSAAQA</sequence>
<proteinExistence type="predicted"/>
<dbReference type="PANTHER" id="PTHR24348:SF68">
    <property type="entry name" value="SERINE_THREONINE-PROTEIN KINASE ATG1C"/>
    <property type="match status" value="1"/>
</dbReference>
<keyword evidence="3" id="KW-1185">Reference proteome</keyword>
<dbReference type="InterPro" id="IPR045269">
    <property type="entry name" value="Atg1-like"/>
</dbReference>
<dbReference type="InterPro" id="IPR000719">
    <property type="entry name" value="Prot_kinase_dom"/>
</dbReference>
<dbReference type="GeneID" id="40305307"/>
<reference evidence="2 3" key="1">
    <citation type="submission" date="2017-09" db="EMBL/GenBank/DDBJ databases">
        <title>Genome sequencing of Besnoitia besnoiti strain Bb-Ger1.</title>
        <authorList>
            <person name="Schares G."/>
            <person name="Venepally P."/>
            <person name="Lorenzi H.A."/>
        </authorList>
    </citation>
    <scope>NUCLEOTIDE SEQUENCE [LARGE SCALE GENOMIC DNA]</scope>
    <source>
        <strain evidence="2 3">Bb-Ger1</strain>
    </source>
</reference>
<dbReference type="EMBL" id="NWUJ01000001">
    <property type="protein sequence ID" value="PFH37903.1"/>
    <property type="molecule type" value="Genomic_DNA"/>
</dbReference>
<dbReference type="RefSeq" id="XP_029221912.1">
    <property type="nucleotide sequence ID" value="XM_029358999.1"/>
</dbReference>
<keyword evidence="2" id="KW-0808">Transferase</keyword>
<evidence type="ECO:0000259" key="1">
    <source>
        <dbReference type="PROSITE" id="PS50011"/>
    </source>
</evidence>
<keyword evidence="2" id="KW-0418">Kinase</keyword>
<dbReference type="GO" id="GO:0005524">
    <property type="term" value="F:ATP binding"/>
    <property type="evidence" value="ECO:0007669"/>
    <property type="project" value="InterPro"/>
</dbReference>
<dbReference type="Pfam" id="PF14531">
    <property type="entry name" value="Kinase-like"/>
    <property type="match status" value="1"/>
</dbReference>
<dbReference type="GO" id="GO:0010506">
    <property type="term" value="P:regulation of autophagy"/>
    <property type="evidence" value="ECO:0007669"/>
    <property type="project" value="InterPro"/>
</dbReference>
<dbReference type="AlphaFoldDB" id="A0A2A9MPD1"/>
<accession>A0A2A9MPD1</accession>
<dbReference type="InterPro" id="IPR027916">
    <property type="entry name" value="Kinase-like_dom_ROP"/>
</dbReference>
<dbReference type="GO" id="GO:0004674">
    <property type="term" value="F:protein serine/threonine kinase activity"/>
    <property type="evidence" value="ECO:0007669"/>
    <property type="project" value="InterPro"/>
</dbReference>
<dbReference type="InterPro" id="IPR008271">
    <property type="entry name" value="Ser/Thr_kinase_AS"/>
</dbReference>
<protein>
    <submittedName>
        <fullName evidence="2">Rhoptry kinase family protein ROP31</fullName>
    </submittedName>
</protein>
<dbReference type="PANTHER" id="PTHR24348">
    <property type="entry name" value="SERINE/THREONINE-PROTEIN KINASE UNC-51-RELATED"/>
    <property type="match status" value="1"/>
</dbReference>
<dbReference type="SMART" id="SM00220">
    <property type="entry name" value="S_TKc"/>
    <property type="match status" value="1"/>
</dbReference>
<gene>
    <name evidence="2" type="ORF">BESB_002440</name>
</gene>
<dbReference type="KEGG" id="bbes:BESB_002440"/>
<dbReference type="GO" id="GO:0005737">
    <property type="term" value="C:cytoplasm"/>
    <property type="evidence" value="ECO:0007669"/>
    <property type="project" value="TreeGrafter"/>
</dbReference>
<evidence type="ECO:0000313" key="3">
    <source>
        <dbReference type="Proteomes" id="UP000224006"/>
    </source>
</evidence>